<evidence type="ECO:0000256" key="8">
    <source>
        <dbReference type="ARBA" id="ARBA00019988"/>
    </source>
</evidence>
<dbReference type="SMART" id="SM01250">
    <property type="entry name" value="KAT11"/>
    <property type="match status" value="1"/>
</dbReference>
<evidence type="ECO:0000256" key="7">
    <source>
        <dbReference type="ARBA" id="ARBA00013184"/>
    </source>
</evidence>
<keyword evidence="15" id="KW-0804">Transcription</keyword>
<evidence type="ECO:0000256" key="6">
    <source>
        <dbReference type="ARBA" id="ARBA00012699"/>
    </source>
</evidence>
<dbReference type="Proteomes" id="UP001280581">
    <property type="component" value="Unassembled WGS sequence"/>
</dbReference>
<dbReference type="EC" id="2.4.1.80" evidence="6"/>
<comment type="pathway">
    <text evidence="3">Lipid metabolism; sphingolipid metabolism.</text>
</comment>
<evidence type="ECO:0000256" key="13">
    <source>
        <dbReference type="ARBA" id="ARBA00023015"/>
    </source>
</evidence>
<evidence type="ECO:0000256" key="1">
    <source>
        <dbReference type="ARBA" id="ARBA00004123"/>
    </source>
</evidence>
<evidence type="ECO:0000256" key="20">
    <source>
        <dbReference type="SAM" id="MobiDB-lite"/>
    </source>
</evidence>
<keyword evidence="14 21" id="KW-0472">Membrane</keyword>
<dbReference type="Pfam" id="PF08214">
    <property type="entry name" value="HAT_KAT11"/>
    <property type="match status" value="1"/>
</dbReference>
<feature type="transmembrane region" description="Helical" evidence="21">
    <location>
        <begin position="596"/>
        <end position="621"/>
    </location>
</feature>
<dbReference type="PROSITE" id="PS51728">
    <property type="entry name" value="RTT109_HAT"/>
    <property type="match status" value="1"/>
</dbReference>
<evidence type="ECO:0000256" key="15">
    <source>
        <dbReference type="ARBA" id="ARBA00023163"/>
    </source>
</evidence>
<protein>
    <recommendedName>
        <fullName evidence="8">Ceramide glucosyltransferase</fullName>
        <ecNumber evidence="7">2.3.1.48</ecNumber>
        <ecNumber evidence="6">2.4.1.80</ecNumber>
    </recommendedName>
    <alternativeName>
        <fullName evidence="18">Glucosylceramide synthase</fullName>
    </alternativeName>
    <alternativeName>
        <fullName evidence="19">UDP-glucose ceramide glucosyltransferase</fullName>
    </alternativeName>
    <alternativeName>
        <fullName evidence="17">UDP-glucose:N-acylsphingosine D-glucosyltransferase</fullName>
    </alternativeName>
</protein>
<keyword evidence="12 21" id="KW-1133">Transmembrane helix</keyword>
<feature type="region of interest" description="Disordered" evidence="20">
    <location>
        <begin position="281"/>
        <end position="304"/>
    </location>
</feature>
<feature type="transmembrane region" description="Helical" evidence="21">
    <location>
        <begin position="969"/>
        <end position="992"/>
    </location>
</feature>
<dbReference type="SUPFAM" id="SSF53448">
    <property type="entry name" value="Nucleotide-diphospho-sugar transferases"/>
    <property type="match status" value="1"/>
</dbReference>
<dbReference type="GO" id="GO:0010484">
    <property type="term" value="F:histone H3 acetyltransferase activity"/>
    <property type="evidence" value="ECO:0007669"/>
    <property type="project" value="InterPro"/>
</dbReference>
<dbReference type="GO" id="GO:0016020">
    <property type="term" value="C:membrane"/>
    <property type="evidence" value="ECO:0007669"/>
    <property type="project" value="UniProtKB-SubCell"/>
</dbReference>
<evidence type="ECO:0000256" key="16">
    <source>
        <dbReference type="ARBA" id="ARBA00023242"/>
    </source>
</evidence>
<evidence type="ECO:0000256" key="14">
    <source>
        <dbReference type="ARBA" id="ARBA00023136"/>
    </source>
</evidence>
<evidence type="ECO:0000313" key="23">
    <source>
        <dbReference type="Proteomes" id="UP001280581"/>
    </source>
</evidence>
<evidence type="ECO:0000256" key="5">
    <source>
        <dbReference type="ARBA" id="ARBA00006739"/>
    </source>
</evidence>
<comment type="pathway">
    <text evidence="4">Sphingolipid metabolism.</text>
</comment>
<name>A0AAN6RBI6_9PLEO</name>
<dbReference type="InterPro" id="IPR013178">
    <property type="entry name" value="Histone_AcTrfase_Rtt109/CBP"/>
</dbReference>
<dbReference type="InterPro" id="IPR029044">
    <property type="entry name" value="Nucleotide-diphossugar_trans"/>
</dbReference>
<feature type="transmembrane region" description="Helical" evidence="21">
    <location>
        <begin position="1012"/>
        <end position="1033"/>
    </location>
</feature>
<dbReference type="InterPro" id="IPR016849">
    <property type="entry name" value="Rtt109"/>
</dbReference>
<dbReference type="GO" id="GO:0006355">
    <property type="term" value="P:regulation of DNA-templated transcription"/>
    <property type="evidence" value="ECO:0007669"/>
    <property type="project" value="InterPro"/>
</dbReference>
<dbReference type="GO" id="GO:0005634">
    <property type="term" value="C:nucleus"/>
    <property type="evidence" value="ECO:0007669"/>
    <property type="project" value="UniProtKB-SubCell"/>
</dbReference>
<dbReference type="PANTHER" id="PTHR12726:SF0">
    <property type="entry name" value="CERAMIDE GLUCOSYLTRANSFERASE"/>
    <property type="match status" value="1"/>
</dbReference>
<reference evidence="22 23" key="1">
    <citation type="submission" date="2021-02" db="EMBL/GenBank/DDBJ databases">
        <title>Genome assembly of Pseudopithomyces chartarum.</title>
        <authorList>
            <person name="Jauregui R."/>
            <person name="Singh J."/>
            <person name="Voisey C."/>
        </authorList>
    </citation>
    <scope>NUCLEOTIDE SEQUENCE [LARGE SCALE GENOMIC DNA]</scope>
    <source>
        <strain evidence="22 23">AGR01</strain>
    </source>
</reference>
<dbReference type="EC" id="2.3.1.48" evidence="7"/>
<dbReference type="EMBL" id="WVTA01000017">
    <property type="protein sequence ID" value="KAK3201004.1"/>
    <property type="molecule type" value="Genomic_DNA"/>
</dbReference>
<dbReference type="GO" id="GO:0006679">
    <property type="term" value="P:glucosylceramide biosynthetic process"/>
    <property type="evidence" value="ECO:0007669"/>
    <property type="project" value="TreeGrafter"/>
</dbReference>
<organism evidence="22 23">
    <name type="scientific">Pseudopithomyces chartarum</name>
    <dbReference type="NCBI Taxonomy" id="1892770"/>
    <lineage>
        <taxon>Eukaryota</taxon>
        <taxon>Fungi</taxon>
        <taxon>Dikarya</taxon>
        <taxon>Ascomycota</taxon>
        <taxon>Pezizomycotina</taxon>
        <taxon>Dothideomycetes</taxon>
        <taxon>Pleosporomycetidae</taxon>
        <taxon>Pleosporales</taxon>
        <taxon>Massarineae</taxon>
        <taxon>Didymosphaeriaceae</taxon>
        <taxon>Pseudopithomyces</taxon>
    </lineage>
</organism>
<feature type="region of interest" description="Disordered" evidence="20">
    <location>
        <begin position="342"/>
        <end position="404"/>
    </location>
</feature>
<comment type="subcellular location">
    <subcellularLocation>
        <location evidence="2">Membrane</location>
        <topology evidence="2">Multi-pass membrane protein</topology>
    </subcellularLocation>
    <subcellularLocation>
        <location evidence="1">Nucleus</location>
    </subcellularLocation>
</comment>
<dbReference type="PANTHER" id="PTHR12726">
    <property type="entry name" value="CERAMIDE GLUCOSYLTRANSFERASE"/>
    <property type="match status" value="1"/>
</dbReference>
<keyword evidence="11 21" id="KW-0812">Transmembrane</keyword>
<evidence type="ECO:0000256" key="2">
    <source>
        <dbReference type="ARBA" id="ARBA00004141"/>
    </source>
</evidence>
<evidence type="ECO:0000256" key="17">
    <source>
        <dbReference type="ARBA" id="ARBA00031017"/>
    </source>
</evidence>
<keyword evidence="10" id="KW-0808">Transferase</keyword>
<accession>A0AAN6RBI6</accession>
<evidence type="ECO:0000256" key="9">
    <source>
        <dbReference type="ARBA" id="ARBA00022676"/>
    </source>
</evidence>
<comment type="similarity">
    <text evidence="5">Belongs to the glycosyltransferase 2 family.</text>
</comment>
<gene>
    <name evidence="22" type="ORF">GRF29_213g683992</name>
</gene>
<evidence type="ECO:0000256" key="19">
    <source>
        <dbReference type="ARBA" id="ARBA00032575"/>
    </source>
</evidence>
<dbReference type="InterPro" id="IPR025993">
    <property type="entry name" value="Ceramide_glucosylTrfase"/>
</dbReference>
<evidence type="ECO:0000256" key="12">
    <source>
        <dbReference type="ARBA" id="ARBA00022989"/>
    </source>
</evidence>
<feature type="compositionally biased region" description="Low complexity" evidence="20">
    <location>
        <begin position="352"/>
        <end position="364"/>
    </location>
</feature>
<keyword evidence="9" id="KW-0328">Glycosyltransferase</keyword>
<dbReference type="GO" id="GO:0008120">
    <property type="term" value="F:ceramide glucosyltransferase activity"/>
    <property type="evidence" value="ECO:0007669"/>
    <property type="project" value="UniProtKB-EC"/>
</dbReference>
<evidence type="ECO:0000256" key="21">
    <source>
        <dbReference type="SAM" id="Phobius"/>
    </source>
</evidence>
<keyword evidence="13" id="KW-0805">Transcription regulation</keyword>
<evidence type="ECO:0000256" key="4">
    <source>
        <dbReference type="ARBA" id="ARBA00004991"/>
    </source>
</evidence>
<evidence type="ECO:0000313" key="22">
    <source>
        <dbReference type="EMBL" id="KAK3201004.1"/>
    </source>
</evidence>
<evidence type="ECO:0000256" key="18">
    <source>
        <dbReference type="ARBA" id="ARBA00031543"/>
    </source>
</evidence>
<keyword evidence="23" id="KW-1185">Reference proteome</keyword>
<sequence>MALSCSLADLLARELPKDAAFTFYHYSTPPTKSPPLFAAPPHTKPERTYCESHFLAASIHADRVPNAQPPDELLVLAIEVLVYTTKHLTTIFVSKADSTGYLSLLGNSRSTHSSPLKTICSSFVSWLARERQRPGRRTVVSLFARAQDQYLFPASIENPGKHLLDDKELVRWWCKVLNPLVNDYEEEQPPKPLSERLSAAAAPARTSTVHTAKGYLVIPGFEPHDTLRYYTPPPAPNARRRWAAAHPLLQIAPHPQAPPRCLVPHFPDDPKARFLDELDDELPDRGTDAMTKEGGTPSRSSGQWKSVKTLDQFWEFMAFRQECSSGRIVGFIWVVITPPEPSIPEEDENEPSQLSQLSQLSSFSQDERRPLASPSRRSSPQRKVQRHQRRRNVNTDHGPIPLVVPRIKSSFSNASTTSTGSTGALNKTLPDSSPYYWWPVGSRGAVVFGSKDYNRAHEVLLKQNFATRAAATRSTRRWKEEIAVLGAVGENWGTTVLGKKEAANTRQSEVEDGAPVMLVATRKRKPAEPEGVQTLGAGLVPPGVQPTHARLPSPVGAPIQTKSHPRPFVAAHSTAQRMRRSAPHDPDTDHVSMVRFYIGLVCLVWFVVVWVVCGIGVTQLFRYYSQRPRPATCLGAANNDDVPHVTIIRPVKGLEPRLYECLAASLRQTYPANKLQNVFCVSSAKDPALPILHRLLRDFPDCHVRITVEDEDPVLQADKDALGPNPKIRNMSRAYREAREDSIVWILDCNVWVGKGVCGRMVDLLCGYGASVKYKFVHQTPLTIDLDSQSLSAEERELLLGDTNLQAATLDSADISASTSSDPRNHSRGAFRRLLQRGGGRLDEAFLSSAHAKFYNAINTVAVAPCVMGKSTMFRRRQLNYVTTGNPDRAPGIDFFSDNICEDHLIGDALWRKPQAFEEPGYVSAPGDVKEKWGKHAMLFGDFCFQPVSHTSIAACIDRRLRWLRVRKFTVTAATFVEPGTESILCSLYGAYAITSLPFFSSFIPPTWTSFWIVWLASMSLWCAVDYVQYLLLHCAKTVELDEHTPDFILPQRSQGAYHNAPSLQPLLGDKTPRKPSLLDGARRGFREWLAAWLGREISALPIWVVAFYGGVTVEWRGRKFWVGLDMRVHEIIDEEKK</sequence>
<proteinExistence type="inferred from homology"/>
<comment type="caution">
    <text evidence="22">The sequence shown here is derived from an EMBL/GenBank/DDBJ whole genome shotgun (WGS) entry which is preliminary data.</text>
</comment>
<evidence type="ECO:0000256" key="11">
    <source>
        <dbReference type="ARBA" id="ARBA00022692"/>
    </source>
</evidence>
<evidence type="ECO:0000256" key="10">
    <source>
        <dbReference type="ARBA" id="ARBA00022679"/>
    </source>
</evidence>
<feature type="compositionally biased region" description="Basic residues" evidence="20">
    <location>
        <begin position="379"/>
        <end position="392"/>
    </location>
</feature>
<dbReference type="AlphaFoldDB" id="A0AAN6RBI6"/>
<keyword evidence="16" id="KW-0539">Nucleus</keyword>
<evidence type="ECO:0000256" key="3">
    <source>
        <dbReference type="ARBA" id="ARBA00004760"/>
    </source>
</evidence>